<dbReference type="Pfam" id="PF06439">
    <property type="entry name" value="3keto-disac_hyd"/>
    <property type="match status" value="1"/>
</dbReference>
<dbReference type="RefSeq" id="WP_145377849.1">
    <property type="nucleotide sequence ID" value="NZ_CP036276.1"/>
</dbReference>
<gene>
    <name evidence="3" type="ORF">Mal52_39370</name>
</gene>
<sequence>MKSHFGLPQPVQRIASLRQPAGRLRAEVFFVTLLGVLLTGLMVAAQEEQPAKAATTKEEPAKKEPVKEESDKEQPAKPGDGQPPSLLDSPKFFEAWEHYSAEEGTKLEDVWRIVQEKVTVERNGQTVEKIDNVLLCTGKPFGYLRSKEIYEDCQFGLEWRFPKDENGNSGILVYGVGKDEIWPKSIQIQFHRPKVGSVFPMKDATCDPQLPGKMLEKPASEWNTCVVTCRGDTISLEINGQDFGVVKGCMPTKGFIALQSEGAEVRFRNFWKRPLK</sequence>
<dbReference type="Gene3D" id="2.60.120.560">
    <property type="entry name" value="Exo-inulinase, domain 1"/>
    <property type="match status" value="1"/>
</dbReference>
<dbReference type="InterPro" id="IPR010496">
    <property type="entry name" value="AL/BT2_dom"/>
</dbReference>
<proteinExistence type="predicted"/>
<feature type="compositionally biased region" description="Basic and acidic residues" evidence="1">
    <location>
        <begin position="55"/>
        <end position="75"/>
    </location>
</feature>
<dbReference type="GO" id="GO:0016787">
    <property type="term" value="F:hydrolase activity"/>
    <property type="evidence" value="ECO:0007669"/>
    <property type="project" value="InterPro"/>
</dbReference>
<reference evidence="3 4" key="1">
    <citation type="submission" date="2019-02" db="EMBL/GenBank/DDBJ databases">
        <title>Deep-cultivation of Planctomycetes and their phenomic and genomic characterization uncovers novel biology.</title>
        <authorList>
            <person name="Wiegand S."/>
            <person name="Jogler M."/>
            <person name="Boedeker C."/>
            <person name="Pinto D."/>
            <person name="Vollmers J."/>
            <person name="Rivas-Marin E."/>
            <person name="Kohn T."/>
            <person name="Peeters S.H."/>
            <person name="Heuer A."/>
            <person name="Rast P."/>
            <person name="Oberbeckmann S."/>
            <person name="Bunk B."/>
            <person name="Jeske O."/>
            <person name="Meyerdierks A."/>
            <person name="Storesund J.E."/>
            <person name="Kallscheuer N."/>
            <person name="Luecker S."/>
            <person name="Lage O.M."/>
            <person name="Pohl T."/>
            <person name="Merkel B.J."/>
            <person name="Hornburger P."/>
            <person name="Mueller R.-W."/>
            <person name="Bruemmer F."/>
            <person name="Labrenz M."/>
            <person name="Spormann A.M."/>
            <person name="Op den Camp H."/>
            <person name="Overmann J."/>
            <person name="Amann R."/>
            <person name="Jetten M.S.M."/>
            <person name="Mascher T."/>
            <person name="Medema M.H."/>
            <person name="Devos D.P."/>
            <person name="Kaster A.-K."/>
            <person name="Ovreas L."/>
            <person name="Rohde M."/>
            <person name="Galperin M.Y."/>
            <person name="Jogler C."/>
        </authorList>
    </citation>
    <scope>NUCLEOTIDE SEQUENCE [LARGE SCALE GENOMIC DNA]</scope>
    <source>
        <strain evidence="3 4">Mal52</strain>
    </source>
</reference>
<keyword evidence="4" id="KW-1185">Reference proteome</keyword>
<accession>A0A517ZSL4</accession>
<evidence type="ECO:0000259" key="2">
    <source>
        <dbReference type="Pfam" id="PF06439"/>
    </source>
</evidence>
<dbReference type="Proteomes" id="UP000319383">
    <property type="component" value="Chromosome"/>
</dbReference>
<dbReference type="KEGG" id="sdyn:Mal52_39370"/>
<evidence type="ECO:0000313" key="3">
    <source>
        <dbReference type="EMBL" id="QDU45443.1"/>
    </source>
</evidence>
<feature type="domain" description="3-keto-alpha-glucoside-1,2-lyase/3-keto-2-hydroxy-glucal hydratase" evidence="2">
    <location>
        <begin position="104"/>
        <end position="271"/>
    </location>
</feature>
<protein>
    <recommendedName>
        <fullName evidence="2">3-keto-alpha-glucoside-1,2-lyase/3-keto-2-hydroxy-glucal hydratase domain-containing protein</fullName>
    </recommendedName>
</protein>
<name>A0A517ZSL4_9PLAN</name>
<dbReference type="EMBL" id="CP036276">
    <property type="protein sequence ID" value="QDU45443.1"/>
    <property type="molecule type" value="Genomic_DNA"/>
</dbReference>
<organism evidence="3 4">
    <name type="scientific">Symmachiella dynata</name>
    <dbReference type="NCBI Taxonomy" id="2527995"/>
    <lineage>
        <taxon>Bacteria</taxon>
        <taxon>Pseudomonadati</taxon>
        <taxon>Planctomycetota</taxon>
        <taxon>Planctomycetia</taxon>
        <taxon>Planctomycetales</taxon>
        <taxon>Planctomycetaceae</taxon>
        <taxon>Symmachiella</taxon>
    </lineage>
</organism>
<evidence type="ECO:0000256" key="1">
    <source>
        <dbReference type="SAM" id="MobiDB-lite"/>
    </source>
</evidence>
<evidence type="ECO:0000313" key="4">
    <source>
        <dbReference type="Proteomes" id="UP000319383"/>
    </source>
</evidence>
<feature type="region of interest" description="Disordered" evidence="1">
    <location>
        <begin position="49"/>
        <end position="87"/>
    </location>
</feature>
<dbReference type="AlphaFoldDB" id="A0A517ZSL4"/>